<dbReference type="InterPro" id="IPR012315">
    <property type="entry name" value="KASH"/>
</dbReference>
<dbReference type="GeneTree" id="ENSGT00940000154656"/>
<accession>A0A803JPD7</accession>
<protein>
    <submittedName>
        <fullName evidence="12">Nesprin-4</fullName>
    </submittedName>
    <submittedName>
        <fullName evidence="10">Spectrin repeat containing nuclear envelope family member 4</fullName>
    </submittedName>
</protein>
<dbReference type="SUPFAM" id="SSF46966">
    <property type="entry name" value="Spectrin repeat"/>
    <property type="match status" value="2"/>
</dbReference>
<dbReference type="SMART" id="SM01249">
    <property type="entry name" value="KASH"/>
    <property type="match status" value="1"/>
</dbReference>
<reference evidence="12" key="3">
    <citation type="submission" date="2025-04" db="UniProtKB">
        <authorList>
            <consortium name="RefSeq"/>
        </authorList>
    </citation>
    <scope>IDENTIFICATION</scope>
    <source>
        <strain evidence="12">Nigerian</strain>
        <tissue evidence="12">Liver and blood</tissue>
    </source>
</reference>
<dbReference type="KEGG" id="xtr:100496582"/>
<evidence type="ECO:0000313" key="12">
    <source>
        <dbReference type="RefSeq" id="XP_012824900.2"/>
    </source>
</evidence>
<keyword evidence="2 8" id="KW-0812">Transmembrane</keyword>
<organism evidence="10">
    <name type="scientific">Xenopus tropicalis</name>
    <name type="common">Western clawed frog</name>
    <name type="synonym">Silurana tropicalis</name>
    <dbReference type="NCBI Taxonomy" id="8364"/>
    <lineage>
        <taxon>Eukaryota</taxon>
        <taxon>Metazoa</taxon>
        <taxon>Chordata</taxon>
        <taxon>Craniata</taxon>
        <taxon>Vertebrata</taxon>
        <taxon>Euteleostomi</taxon>
        <taxon>Amphibia</taxon>
        <taxon>Batrachia</taxon>
        <taxon>Anura</taxon>
        <taxon>Pipoidea</taxon>
        <taxon>Pipidae</taxon>
        <taxon>Xenopodinae</taxon>
        <taxon>Xenopus</taxon>
        <taxon>Silurana</taxon>
    </lineage>
</organism>
<dbReference type="GO" id="GO:0034993">
    <property type="term" value="C:meiotic nuclear membrane microtubule tethering complex"/>
    <property type="evidence" value="ECO:0007669"/>
    <property type="project" value="InterPro"/>
</dbReference>
<dbReference type="RefSeq" id="XP_012824900.2">
    <property type="nucleotide sequence ID" value="XM_012969446.3"/>
</dbReference>
<evidence type="ECO:0000313" key="13">
    <source>
        <dbReference type="Xenbase" id="XB-GENE-29099507"/>
    </source>
</evidence>
<dbReference type="PANTHER" id="PTHR21640:SF1">
    <property type="entry name" value="NESPRIN-4"/>
    <property type="match status" value="1"/>
</dbReference>
<keyword evidence="11" id="KW-1185">Reference proteome</keyword>
<dbReference type="Bgee" id="ENSXETG00000035555">
    <property type="expression patterns" value="Expressed in brain and 6 other cell types or tissues"/>
</dbReference>
<proteinExistence type="inferred from homology"/>
<keyword evidence="7" id="KW-0175">Coiled coil</keyword>
<dbReference type="Pfam" id="PF10541">
    <property type="entry name" value="KASH"/>
    <property type="match status" value="1"/>
</dbReference>
<dbReference type="Xenbase" id="XB-GENE-29099507">
    <property type="gene designation" value="syne4"/>
</dbReference>
<comment type="subcellular location">
    <subcellularLocation>
        <location evidence="6">Nucleus outer membrane</location>
        <topology evidence="6">Single-pass type IV membrane protein</topology>
    </subcellularLocation>
</comment>
<dbReference type="AlphaFoldDB" id="A0A803JPD7"/>
<evidence type="ECO:0000313" key="10">
    <source>
        <dbReference type="Ensembl" id="ENSXETP00000109867"/>
    </source>
</evidence>
<evidence type="ECO:0000259" key="9">
    <source>
        <dbReference type="SMART" id="SM01249"/>
    </source>
</evidence>
<feature type="coiled-coil region" evidence="7">
    <location>
        <begin position="420"/>
        <end position="447"/>
    </location>
</feature>
<comment type="similarity">
    <text evidence="1">Belongs to the nesprin family.</text>
</comment>
<dbReference type="Proteomes" id="UP000008143">
    <property type="component" value="Chromosome 8"/>
</dbReference>
<dbReference type="SMART" id="SM00150">
    <property type="entry name" value="SPEC"/>
    <property type="match status" value="1"/>
</dbReference>
<evidence type="ECO:0000256" key="6">
    <source>
        <dbReference type="ARBA" id="ARBA00046312"/>
    </source>
</evidence>
<evidence type="ECO:0000256" key="8">
    <source>
        <dbReference type="SAM" id="Phobius"/>
    </source>
</evidence>
<gene>
    <name evidence="10 12 13" type="primary">syne4</name>
</gene>
<dbReference type="GeneID" id="100496582"/>
<evidence type="ECO:0000256" key="2">
    <source>
        <dbReference type="ARBA" id="ARBA00022692"/>
    </source>
</evidence>
<evidence type="ECO:0000256" key="7">
    <source>
        <dbReference type="SAM" id="Coils"/>
    </source>
</evidence>
<keyword evidence="4 8" id="KW-0472">Membrane</keyword>
<evidence type="ECO:0000256" key="5">
    <source>
        <dbReference type="ARBA" id="ARBA00023242"/>
    </source>
</evidence>
<evidence type="ECO:0000256" key="4">
    <source>
        <dbReference type="ARBA" id="ARBA00023136"/>
    </source>
</evidence>
<dbReference type="Ensembl" id="ENSXETT00000114280">
    <property type="protein sequence ID" value="ENSXETP00000109867"/>
    <property type="gene ID" value="ENSXETG00000035555"/>
</dbReference>
<evidence type="ECO:0000256" key="3">
    <source>
        <dbReference type="ARBA" id="ARBA00022989"/>
    </source>
</evidence>
<name>A0A803JPD7_XENTR</name>
<reference evidence="10" key="1">
    <citation type="journal article" date="2010" name="Science">
        <title>The genome of the Western clawed frog Xenopus tropicalis.</title>
        <authorList>
            <person name="Hellsten U."/>
            <person name="Harland R.M."/>
            <person name="Gilchrist M.J."/>
            <person name="Hendrix D."/>
            <person name="Jurka J."/>
            <person name="Kapitonov V."/>
            <person name="Ovcharenko I."/>
            <person name="Putnam N.H."/>
            <person name="Shu S."/>
            <person name="Taher L."/>
            <person name="Blitz I.L."/>
            <person name="Blumberg B."/>
            <person name="Dichmann D.S."/>
            <person name="Dubchak I."/>
            <person name="Amaya E."/>
            <person name="Detter J.C."/>
            <person name="Fletcher R."/>
            <person name="Gerhard D.S."/>
            <person name="Goodstein D."/>
            <person name="Graves T."/>
            <person name="Grigoriev I.V."/>
            <person name="Grimwood J."/>
            <person name="Kawashima T."/>
            <person name="Lindquist E."/>
            <person name="Lucas S.M."/>
            <person name="Mead P.E."/>
            <person name="Mitros T."/>
            <person name="Ogino H."/>
            <person name="Ohta Y."/>
            <person name="Poliakov A.V."/>
            <person name="Pollet N."/>
            <person name="Robert J."/>
            <person name="Salamov A."/>
            <person name="Sater A.K."/>
            <person name="Schmutz J."/>
            <person name="Terry A."/>
            <person name="Vize P.D."/>
            <person name="Warren W.C."/>
            <person name="Wells D."/>
            <person name="Wills A."/>
            <person name="Wilson R.K."/>
            <person name="Zimmerman L.B."/>
            <person name="Zorn A.M."/>
            <person name="Grainger R."/>
            <person name="Grammer T."/>
            <person name="Khokha M.K."/>
            <person name="Richardson P.M."/>
            <person name="Rokhsar D.S."/>
        </authorList>
    </citation>
    <scope>NUCLEOTIDE SEQUENCE [LARGE SCALE GENOMIC DNA]</scope>
    <source>
        <strain evidence="10">Nigerian</strain>
    </source>
</reference>
<dbReference type="OrthoDB" id="18853at2759"/>
<evidence type="ECO:0000313" key="11">
    <source>
        <dbReference type="Proteomes" id="UP000008143"/>
    </source>
</evidence>
<dbReference type="Gene3D" id="1.20.58.60">
    <property type="match status" value="1"/>
</dbReference>
<feature type="domain" description="KASH" evidence="9">
    <location>
        <begin position="882"/>
        <end position="930"/>
    </location>
</feature>
<evidence type="ECO:0000256" key="1">
    <source>
        <dbReference type="ARBA" id="ARBA00008619"/>
    </source>
</evidence>
<keyword evidence="3 8" id="KW-1133">Transmembrane helix</keyword>
<keyword evidence="5" id="KW-0539">Nucleus</keyword>
<feature type="transmembrane region" description="Helical" evidence="8">
    <location>
        <begin position="886"/>
        <end position="905"/>
    </location>
</feature>
<dbReference type="InterPro" id="IPR018159">
    <property type="entry name" value="Spectrin/alpha-actinin"/>
</dbReference>
<dbReference type="OMA" id="HAGDTEH"/>
<sequence length="930" mass="104042">MREQDNTLKDDSVPPGCFNTSPCSSPHICSSSVAATLPFQHSPSFEPPSVNPSLASAPNPICPSSTSSPSLPNASFIGQSSTLSNCHILPYPDFHNPLAPDCRSHSFSEYPPFSIPTCPTLISPEISLLSLSSSHPFSFSSSSCNGHSFSSPHYPSGFIPQCLSEDPVPSCDLKMPSDISIDYLSIYNRNSPNHTQHSIASPHTPPNNIPDGISSLCVSPPEEQCPTFCTGTYTHRHLESCFCSSSEINQCISDSCFYNHSYQDACSNVAMVDCSTSVPPTNISSDFCLYNGKSRKTPPSDNCSILSSAPSTSSIPNKDLTHLHTFSYHAEISSLQSPNTLTCSSHAALPTAPHLFSVHPEKPMDSNGCKMCCASVENWTRMDEYRLQCEQFLDDLSRFEDWLKAIQMTVCLPDVSQALHKEAKLALHRHEVVLKELREKLLDLESLNLKYWRLAQVPHQIFLPNNICSRMQEVNQFLYKVQKEAEEVFQALKLRVQQKEEFDADREEMKLWLTEMDLGLSSVEYMYNGNSTEKFHRLQEFQEDVQSNMKRMDKLLERGDQLIEESDPLDAEVLENELKELGSYCQGIFIRFSRFQKRLVSTKLVFEDNLLVDDLETMSLGSSEVFWELEREDMETQNPSQILFGPSVQEAPVGAPNADLEWDPLGDVGTSESIDGGESYHTANSVPWKVLHRDSQSSLNSVLWSPGSETYHAGDTEHYGDVMSTTMPSWDSHSLKRVLKETNSQRVLTGPSAKPNLSSVSFNSLQETFEKGEDANTSCSDFVDVGNSTRGLSTEVAKENKITHNSPHESLAADLKVFNNTLMNNCISQRRRQSHMERTQNLTLCAKCDREDVSILMESSDEIYYGCKGKSSHCTPASLWVWIKRLVYLFLLLLFIGTCLLFFPVDQPRCYSHSFAWSLMLTYVNGPPPT</sequence>
<dbReference type="CDD" id="cd00176">
    <property type="entry name" value="SPEC"/>
    <property type="match status" value="1"/>
</dbReference>
<dbReference type="AGR" id="Xenbase:XB-GENE-29099507"/>
<dbReference type="GO" id="GO:0005640">
    <property type="term" value="C:nuclear outer membrane"/>
    <property type="evidence" value="ECO:0007669"/>
    <property type="project" value="UniProtKB-SubCell"/>
</dbReference>
<dbReference type="PANTHER" id="PTHR21640">
    <property type="match status" value="1"/>
</dbReference>
<reference evidence="10" key="2">
    <citation type="submission" date="2021-03" db="UniProtKB">
        <authorList>
            <consortium name="Ensembl"/>
        </authorList>
    </citation>
    <scope>IDENTIFICATION</scope>
</reference>
<dbReference type="CTD" id="163183"/>
<dbReference type="InterPro" id="IPR030268">
    <property type="entry name" value="SYNE4"/>
</dbReference>